<feature type="region of interest" description="Disordered" evidence="1">
    <location>
        <begin position="52"/>
        <end position="76"/>
    </location>
</feature>
<keyword evidence="7" id="KW-1185">Reference proteome</keyword>
<name>A0ABR1Q3D6_9PEZI</name>
<dbReference type="Pfam" id="PF20778">
    <property type="entry name" value="SLS1_C"/>
    <property type="match status" value="1"/>
</dbReference>
<dbReference type="InterPro" id="IPR048400">
    <property type="entry name" value="SLS1_N"/>
</dbReference>
<feature type="domain" description="SLS1 first KH" evidence="2">
    <location>
        <begin position="361"/>
        <end position="429"/>
    </location>
</feature>
<dbReference type="InterPro" id="IPR048401">
    <property type="entry name" value="SLS1_C"/>
</dbReference>
<proteinExistence type="predicted"/>
<sequence>MISRKISSGAICLGCRLRLLSQATRPRHPHAPTRYTAAVASRRQTLRWFTSDQPADRPTEHGQSHDEENQSPDETELATRAQNKSFYKSDFFATDDPGNDYESRSSRRKPQGGAFIFKRLNTSKIHLSRNRLLTEASEKLGSDMLGKPAYAIVMKDQGLYRQKKRSAVPEDTDTADTEEQPSQLEIQALLEHQDEPVTPEEVRANIDGLCPESETYLPEKEFRRIQHELAEGFLKTQLVDYIDSFKAALKEATEAGAGTEEVSENEHDEIEPESQAADSDEASPQAEVDSSAPVTTYPWIREISPWVRLNSEEVAAGGLPEDTDRHLHGYVSETAAAKEKLAVRIMRECWGLHIEELMGGLGQVDVVVRKLEFTMLMRGTRRFLKLLNDRFLDRGESMDIFMKKATIRFVCTRPKAETLIHELNVILQNLTTRHFPVSLVAGPHDVIDEVLLEEVGRISNTYIKQSHSTKRIAVTWLEARGRRTNQSEYEVEDLRHVVFRLLMSALNPESALLKLYAPEETTPYLEGSLLVDEYNREKWSWKDRLGRWARYIIPPGTEDAAQHFSDEQDALPNPPVQLLLAETPVSLPIEEDAALQITRDVLDGAEVYNKSTIADLEKAKIEVQTPSEQHPHQPVRWSPEVHTATSAVFGHVLLDAMGLPAKALIPNHEQTRADLSSYSRIFSPIVPHPMRLAAIHGGNQPDNQGNKPSFSVEHTILIRFLPAPSANPAEPNYPGPPLELRLALTDSDDPVITGVHSLRAIVETHLHDVMLPSSPVDVRVQQQRVATLQGHPEDLATWQPLQAFLDRARLDISDGKLEMPAQQRFHIPARLFYHAHYPPISTTLSAKAAAKEHAKREKLDRKLQARTTAKKNEPISIPYAFMGLELHRAISVPYEGHTLTYTSIEAGQGGGRRAELALSPKPLPSDVSSAETGEVLEKQEEQPPTNDFLNLVYKTAQTAKFWSGFAG</sequence>
<evidence type="ECO:0000313" key="6">
    <source>
        <dbReference type="EMBL" id="KAK7946521.1"/>
    </source>
</evidence>
<dbReference type="InterPro" id="IPR032741">
    <property type="entry name" value="Sls1_KH-1"/>
</dbReference>
<feature type="domain" description="SLS1 N-terminal" evidence="3">
    <location>
        <begin position="196"/>
        <end position="354"/>
    </location>
</feature>
<evidence type="ECO:0000313" key="7">
    <source>
        <dbReference type="Proteomes" id="UP001391051"/>
    </source>
</evidence>
<dbReference type="Pfam" id="PF20776">
    <property type="entry name" value="SLS1_N"/>
    <property type="match status" value="1"/>
</dbReference>
<evidence type="ECO:0000256" key="1">
    <source>
        <dbReference type="SAM" id="MobiDB-lite"/>
    </source>
</evidence>
<dbReference type="GeneID" id="92080126"/>
<dbReference type="Proteomes" id="UP001391051">
    <property type="component" value="Unassembled WGS sequence"/>
</dbReference>
<feature type="compositionally biased region" description="Acidic residues" evidence="1">
    <location>
        <begin position="261"/>
        <end position="272"/>
    </location>
</feature>
<dbReference type="Pfam" id="PF14611">
    <property type="entry name" value="KH_SLS1_1"/>
    <property type="match status" value="1"/>
</dbReference>
<dbReference type="InterPro" id="IPR048748">
    <property type="entry name" value="SLS1_KH2"/>
</dbReference>
<evidence type="ECO:0000259" key="4">
    <source>
        <dbReference type="Pfam" id="PF20777"/>
    </source>
</evidence>
<gene>
    <name evidence="6" type="ORF">PG986_010842</name>
</gene>
<feature type="domain" description="SLS1 C-terminal" evidence="5">
    <location>
        <begin position="537"/>
        <end position="954"/>
    </location>
</feature>
<organism evidence="6 7">
    <name type="scientific">Apiospora aurea</name>
    <dbReference type="NCBI Taxonomy" id="335848"/>
    <lineage>
        <taxon>Eukaryota</taxon>
        <taxon>Fungi</taxon>
        <taxon>Dikarya</taxon>
        <taxon>Ascomycota</taxon>
        <taxon>Pezizomycotina</taxon>
        <taxon>Sordariomycetes</taxon>
        <taxon>Xylariomycetidae</taxon>
        <taxon>Amphisphaeriales</taxon>
        <taxon>Apiosporaceae</taxon>
        <taxon>Apiospora</taxon>
    </lineage>
</organism>
<comment type="caution">
    <text evidence="6">The sequence shown here is derived from an EMBL/GenBank/DDBJ whole genome shotgun (WGS) entry which is preliminary data.</text>
</comment>
<accession>A0ABR1Q3D6</accession>
<evidence type="ECO:0000259" key="3">
    <source>
        <dbReference type="Pfam" id="PF20776"/>
    </source>
</evidence>
<dbReference type="EMBL" id="JAQQWE010000007">
    <property type="protein sequence ID" value="KAK7946521.1"/>
    <property type="molecule type" value="Genomic_DNA"/>
</dbReference>
<evidence type="ECO:0008006" key="8">
    <source>
        <dbReference type="Google" id="ProtNLM"/>
    </source>
</evidence>
<evidence type="ECO:0000259" key="5">
    <source>
        <dbReference type="Pfam" id="PF20778"/>
    </source>
</evidence>
<protein>
    <recommendedName>
        <fullName evidence="8">Mitochondrial inner-membrane-bound regulator-domain-containing protein</fullName>
    </recommendedName>
</protein>
<feature type="compositionally biased region" description="Basic and acidic residues" evidence="1">
    <location>
        <begin position="54"/>
        <end position="68"/>
    </location>
</feature>
<feature type="region of interest" description="Disordered" evidence="1">
    <location>
        <begin position="918"/>
        <end position="943"/>
    </location>
</feature>
<feature type="region of interest" description="Disordered" evidence="1">
    <location>
        <begin position="88"/>
        <end position="115"/>
    </location>
</feature>
<dbReference type="RefSeq" id="XP_066696555.1">
    <property type="nucleotide sequence ID" value="XM_066847064.1"/>
</dbReference>
<evidence type="ECO:0000259" key="2">
    <source>
        <dbReference type="Pfam" id="PF14611"/>
    </source>
</evidence>
<reference evidence="6 7" key="1">
    <citation type="submission" date="2023-01" db="EMBL/GenBank/DDBJ databases">
        <title>Analysis of 21 Apiospora genomes using comparative genomics revels a genus with tremendous synthesis potential of carbohydrate active enzymes and secondary metabolites.</title>
        <authorList>
            <person name="Sorensen T."/>
        </authorList>
    </citation>
    <scope>NUCLEOTIDE SEQUENCE [LARGE SCALE GENOMIC DNA]</scope>
    <source>
        <strain evidence="6 7">CBS 24483</strain>
    </source>
</reference>
<dbReference type="Pfam" id="PF20777">
    <property type="entry name" value="KH_SLS1_2"/>
    <property type="match status" value="1"/>
</dbReference>
<feature type="region of interest" description="Disordered" evidence="1">
    <location>
        <begin position="253"/>
        <end position="292"/>
    </location>
</feature>
<feature type="domain" description="SLS1 second KH" evidence="4">
    <location>
        <begin position="445"/>
        <end position="505"/>
    </location>
</feature>